<dbReference type="InterPro" id="IPR024208">
    <property type="entry name" value="DUF3842"/>
</dbReference>
<protein>
    <submittedName>
        <fullName evidence="1">DUF3842 family protein</fullName>
    </submittedName>
</protein>
<dbReference type="Pfam" id="PF12953">
    <property type="entry name" value="DUF3842"/>
    <property type="match status" value="1"/>
</dbReference>
<evidence type="ECO:0000313" key="1">
    <source>
        <dbReference type="EMBL" id="QOW61240.1"/>
    </source>
</evidence>
<dbReference type="Proteomes" id="UP000593915">
    <property type="component" value="Chromosome"/>
</dbReference>
<proteinExistence type="predicted"/>
<dbReference type="GeneID" id="301089827"/>
<name>A0A7S6WQ36_9SPIR</name>
<gene>
    <name evidence="1" type="ORF">IFE08_02245</name>
</gene>
<accession>A0A7S6WQ36</accession>
<dbReference type="RefSeq" id="WP_020965012.1">
    <property type="nucleotide sequence ID" value="NZ_CP045670.1"/>
</dbReference>
<evidence type="ECO:0000313" key="2">
    <source>
        <dbReference type="Proteomes" id="UP000593915"/>
    </source>
</evidence>
<reference evidence="1 2" key="1">
    <citation type="submission" date="2020-09" db="EMBL/GenBank/DDBJ databases">
        <title>Characterization of Treponema spp. from bovine digital dermatitis in Korea.</title>
        <authorList>
            <person name="Espiritu H.M."/>
            <person name="Cho Y.I."/>
            <person name="Mamuad L."/>
        </authorList>
    </citation>
    <scope>NUCLEOTIDE SEQUENCE [LARGE SCALE GENOMIC DNA]</scope>
    <source>
        <strain evidence="1 2">KS1</strain>
    </source>
</reference>
<dbReference type="EMBL" id="CP061839">
    <property type="protein sequence ID" value="QOW61240.1"/>
    <property type="molecule type" value="Genomic_DNA"/>
</dbReference>
<dbReference type="AlphaFoldDB" id="A0A7S6WQ36"/>
<organism evidence="1 2">
    <name type="scientific">Treponema pedis</name>
    <dbReference type="NCBI Taxonomy" id="409322"/>
    <lineage>
        <taxon>Bacteria</taxon>
        <taxon>Pseudomonadati</taxon>
        <taxon>Spirochaetota</taxon>
        <taxon>Spirochaetia</taxon>
        <taxon>Spirochaetales</taxon>
        <taxon>Treponemataceae</taxon>
        <taxon>Treponema</taxon>
    </lineage>
</organism>
<sequence length="146" mass="15358">MKIIVIDGQGGKIGSILIKQLMQEMPEAEILAIGTNSAATGNMLKAGAYAGCSGENPVVVQCKDADIIAGPIGISIANSLLGEVTPKMANAVWKSRAEKILIPCHRCRLHIPGVEDKKISELIGEAVSIIKDIVSGKKTSVFSCME</sequence>